<evidence type="ECO:0000256" key="1">
    <source>
        <dbReference type="SAM" id="MobiDB-lite"/>
    </source>
</evidence>
<sequence>MAVSQIEEKILGQLARLSEPSNPLLSASLYQVLGLSILLSRKLFRARKVRKLDITRDTKSLQLYHHIIWLAREGLSIVEVYILPFCQNGESGPECHVMAAKLRASFYHIFCTFHNNPPINAVKSGSSGSDNSPESDRSKKSTTSQRQRGSKGSPQDGKESSRPRKTSKSGNAFRDAIPSMTSDTSYVTNPYASPMSPPPGGALPAVPTEFRKTPTHPPGLAPITLSSPQAAASFLLPPLNFVPMARGYFGTAHDLATTLLPAAHALRLSISLENAVFLWDCEKSPDASRRLARHSITAVYASAEGLDDEEFADASALVQALGGIVRRGSADSTPRAPSNPTMPPAVPRKPVPSSIPRPSPGPIDRTIALSPPQSQTSIAGSASNKRPRAALSQPLYLPRGTPDRLSTVPEDPSQEASERDTTAPTTLSPPVSRLSSRSRTGASKIGRASSSGSEGKAAKRRLVEAAELEVERRSAAGGSQRSGSRGSRVPTPSEGYVRTVAPGDGDGGGGTSKPDGAPSSTSPNGSRASTVPSTSRNKAAALTPLITTARLPAGSTQTMKLEDPVRQAERDRRIAVIKALEILASSSSQRFTEAQWGMRAQHE</sequence>
<dbReference type="Gene3D" id="1.20.190.20">
    <property type="entry name" value="14-3-3 domain"/>
    <property type="match status" value="1"/>
</dbReference>
<dbReference type="SUPFAM" id="SSF48445">
    <property type="entry name" value="14-3-3 protein"/>
    <property type="match status" value="1"/>
</dbReference>
<feature type="compositionally biased region" description="Low complexity" evidence="1">
    <location>
        <begin position="424"/>
        <end position="455"/>
    </location>
</feature>
<reference evidence="3" key="1">
    <citation type="submission" date="2017-03" db="EMBL/GenBank/DDBJ databases">
        <title>Genomes of endolithic fungi from Antarctica.</title>
        <authorList>
            <person name="Coleine C."/>
            <person name="Masonjones S."/>
            <person name="Stajich J.E."/>
        </authorList>
    </citation>
    <scope>NUCLEOTIDE SEQUENCE [LARGE SCALE GENOMIC DNA]</scope>
    <source>
        <strain evidence="3">CCFEE 5527</strain>
    </source>
</reference>
<evidence type="ECO:0008006" key="4">
    <source>
        <dbReference type="Google" id="ProtNLM"/>
    </source>
</evidence>
<feature type="region of interest" description="Disordered" evidence="1">
    <location>
        <begin position="327"/>
        <end position="543"/>
    </location>
</feature>
<organism evidence="2 3">
    <name type="scientific">Cryoendolithus antarcticus</name>
    <dbReference type="NCBI Taxonomy" id="1507870"/>
    <lineage>
        <taxon>Eukaryota</taxon>
        <taxon>Fungi</taxon>
        <taxon>Dikarya</taxon>
        <taxon>Ascomycota</taxon>
        <taxon>Pezizomycotina</taxon>
        <taxon>Dothideomycetes</taxon>
        <taxon>Dothideomycetidae</taxon>
        <taxon>Cladosporiales</taxon>
        <taxon>Cladosporiaceae</taxon>
        <taxon>Cryoendolithus</taxon>
    </lineage>
</organism>
<protein>
    <recommendedName>
        <fullName evidence="4">14-3-3 domain-containing protein</fullName>
    </recommendedName>
</protein>
<name>A0A1V8T165_9PEZI</name>
<feature type="compositionally biased region" description="Polar residues" evidence="1">
    <location>
        <begin position="330"/>
        <end position="339"/>
    </location>
</feature>
<dbReference type="InterPro" id="IPR036815">
    <property type="entry name" value="14-3-3_dom_sf"/>
</dbReference>
<feature type="compositionally biased region" description="Pro residues" evidence="1">
    <location>
        <begin position="340"/>
        <end position="361"/>
    </location>
</feature>
<dbReference type="AlphaFoldDB" id="A0A1V8T165"/>
<feature type="region of interest" description="Disordered" evidence="1">
    <location>
        <begin position="121"/>
        <end position="212"/>
    </location>
</feature>
<proteinExistence type="predicted"/>
<feature type="compositionally biased region" description="Polar residues" evidence="1">
    <location>
        <begin position="179"/>
        <end position="191"/>
    </location>
</feature>
<dbReference type="EMBL" id="NAJO01000020">
    <property type="protein sequence ID" value="OQO04912.1"/>
    <property type="molecule type" value="Genomic_DNA"/>
</dbReference>
<comment type="caution">
    <text evidence="2">The sequence shown here is derived from an EMBL/GenBank/DDBJ whole genome shotgun (WGS) entry which is preliminary data.</text>
</comment>
<feature type="compositionally biased region" description="Low complexity" evidence="1">
    <location>
        <begin position="475"/>
        <end position="488"/>
    </location>
</feature>
<evidence type="ECO:0000313" key="3">
    <source>
        <dbReference type="Proteomes" id="UP000192596"/>
    </source>
</evidence>
<feature type="compositionally biased region" description="Basic and acidic residues" evidence="1">
    <location>
        <begin position="461"/>
        <end position="474"/>
    </location>
</feature>
<keyword evidence="3" id="KW-1185">Reference proteome</keyword>
<feature type="compositionally biased region" description="Polar residues" evidence="1">
    <location>
        <begin position="371"/>
        <end position="384"/>
    </location>
</feature>
<dbReference type="OrthoDB" id="5370350at2759"/>
<evidence type="ECO:0000313" key="2">
    <source>
        <dbReference type="EMBL" id="OQO04912.1"/>
    </source>
</evidence>
<gene>
    <name evidence="2" type="ORF">B0A48_07930</name>
</gene>
<accession>A0A1V8T165</accession>
<feature type="compositionally biased region" description="Polar residues" evidence="1">
    <location>
        <begin position="518"/>
        <end position="537"/>
    </location>
</feature>
<dbReference type="InParanoid" id="A0A1V8T165"/>
<dbReference type="Proteomes" id="UP000192596">
    <property type="component" value="Unassembled WGS sequence"/>
</dbReference>
<dbReference type="STRING" id="1507870.A0A1V8T165"/>
<feature type="compositionally biased region" description="Polar residues" evidence="1">
    <location>
        <begin position="141"/>
        <end position="153"/>
    </location>
</feature>